<evidence type="ECO:0000313" key="2">
    <source>
        <dbReference type="EMBL" id="KAK6731571.1"/>
    </source>
</evidence>
<accession>A0ABR1BZ15</accession>
<evidence type="ECO:0000256" key="1">
    <source>
        <dbReference type="SAM" id="MobiDB-lite"/>
    </source>
</evidence>
<dbReference type="EMBL" id="JAVFWL010000001">
    <property type="protein sequence ID" value="KAK6731571.1"/>
    <property type="molecule type" value="Genomic_DNA"/>
</dbReference>
<keyword evidence="3" id="KW-1185">Reference proteome</keyword>
<evidence type="ECO:0008006" key="4">
    <source>
        <dbReference type="Google" id="ProtNLM"/>
    </source>
</evidence>
<dbReference type="Proteomes" id="UP001303046">
    <property type="component" value="Unassembled WGS sequence"/>
</dbReference>
<gene>
    <name evidence="2" type="primary">Necator_chrI.g3936</name>
    <name evidence="2" type="ORF">RB195_007807</name>
</gene>
<reference evidence="2 3" key="1">
    <citation type="submission" date="2023-08" db="EMBL/GenBank/DDBJ databases">
        <title>A Necator americanus chromosomal reference genome.</title>
        <authorList>
            <person name="Ilik V."/>
            <person name="Petrzelkova K.J."/>
            <person name="Pardy F."/>
            <person name="Fuh T."/>
            <person name="Niatou-Singa F.S."/>
            <person name="Gouil Q."/>
            <person name="Baker L."/>
            <person name="Ritchie M.E."/>
            <person name="Jex A.R."/>
            <person name="Gazzola D."/>
            <person name="Li H."/>
            <person name="Toshio Fujiwara R."/>
            <person name="Zhan B."/>
            <person name="Aroian R.V."/>
            <person name="Pafco B."/>
            <person name="Schwarz E.M."/>
        </authorList>
    </citation>
    <scope>NUCLEOTIDE SEQUENCE [LARGE SCALE GENOMIC DNA]</scope>
    <source>
        <strain evidence="2 3">Aroian</strain>
        <tissue evidence="2">Whole animal</tissue>
    </source>
</reference>
<evidence type="ECO:0000313" key="3">
    <source>
        <dbReference type="Proteomes" id="UP001303046"/>
    </source>
</evidence>
<proteinExistence type="predicted"/>
<comment type="caution">
    <text evidence="2">The sequence shown here is derived from an EMBL/GenBank/DDBJ whole genome shotgun (WGS) entry which is preliminary data.</text>
</comment>
<name>A0ABR1BZ15_NECAM</name>
<sequence>MLRPQAVGGALSQLCFQEKQAMKCLIYWFARKRRRHAIEAIGEIIEEGDEEREVQPVRRQEEEESSEGELLGLHLPCAQTGAPRHRRVVEGDVDHEFVRERRLRTHRR</sequence>
<protein>
    <recommendedName>
        <fullName evidence="4">Homeobox domain-containing protein</fullName>
    </recommendedName>
</protein>
<feature type="region of interest" description="Disordered" evidence="1">
    <location>
        <begin position="51"/>
        <end position="72"/>
    </location>
</feature>
<organism evidence="2 3">
    <name type="scientific">Necator americanus</name>
    <name type="common">Human hookworm</name>
    <dbReference type="NCBI Taxonomy" id="51031"/>
    <lineage>
        <taxon>Eukaryota</taxon>
        <taxon>Metazoa</taxon>
        <taxon>Ecdysozoa</taxon>
        <taxon>Nematoda</taxon>
        <taxon>Chromadorea</taxon>
        <taxon>Rhabditida</taxon>
        <taxon>Rhabditina</taxon>
        <taxon>Rhabditomorpha</taxon>
        <taxon>Strongyloidea</taxon>
        <taxon>Ancylostomatidae</taxon>
        <taxon>Bunostominae</taxon>
        <taxon>Necator</taxon>
    </lineage>
</organism>